<proteinExistence type="predicted"/>
<evidence type="ECO:0000313" key="3">
    <source>
        <dbReference type="Proteomes" id="UP000469452"/>
    </source>
</evidence>
<dbReference type="AlphaFoldDB" id="A0A6A5A996"/>
<feature type="non-terminal residue" evidence="2">
    <location>
        <position position="230"/>
    </location>
</feature>
<name>A0A6A5A996_APHAT</name>
<feature type="compositionally biased region" description="Low complexity" evidence="1">
    <location>
        <begin position="133"/>
        <end position="142"/>
    </location>
</feature>
<feature type="compositionally biased region" description="Low complexity" evidence="1">
    <location>
        <begin position="195"/>
        <end position="207"/>
    </location>
</feature>
<dbReference type="VEuPathDB" id="FungiDB:H257_08469"/>
<protein>
    <submittedName>
        <fullName evidence="2">Uncharacterized protein</fullName>
    </submittedName>
</protein>
<comment type="caution">
    <text evidence="2">The sequence shown here is derived from an EMBL/GenBank/DDBJ whole genome shotgun (WGS) entry which is preliminary data.</text>
</comment>
<dbReference type="EMBL" id="VJMI01014950">
    <property type="protein sequence ID" value="KAF0734926.1"/>
    <property type="molecule type" value="Genomic_DNA"/>
</dbReference>
<dbReference type="Proteomes" id="UP000469452">
    <property type="component" value="Unassembled WGS sequence"/>
</dbReference>
<organism evidence="2 3">
    <name type="scientific">Aphanomyces astaci</name>
    <name type="common">Crayfish plague agent</name>
    <dbReference type="NCBI Taxonomy" id="112090"/>
    <lineage>
        <taxon>Eukaryota</taxon>
        <taxon>Sar</taxon>
        <taxon>Stramenopiles</taxon>
        <taxon>Oomycota</taxon>
        <taxon>Saprolegniomycetes</taxon>
        <taxon>Saprolegniales</taxon>
        <taxon>Verrucalvaceae</taxon>
        <taxon>Aphanomyces</taxon>
    </lineage>
</organism>
<gene>
    <name evidence="2" type="ORF">AaE_009110</name>
</gene>
<feature type="compositionally biased region" description="Low complexity" evidence="1">
    <location>
        <begin position="151"/>
        <end position="185"/>
    </location>
</feature>
<evidence type="ECO:0000313" key="2">
    <source>
        <dbReference type="EMBL" id="KAF0734926.1"/>
    </source>
</evidence>
<accession>A0A6A5A996</accession>
<reference evidence="2 3" key="1">
    <citation type="submission" date="2019-06" db="EMBL/GenBank/DDBJ databases">
        <title>Genomics analysis of Aphanomyces spp. identifies a new class of oomycete effector associated with host adaptation.</title>
        <authorList>
            <person name="Gaulin E."/>
        </authorList>
    </citation>
    <scope>NUCLEOTIDE SEQUENCE [LARGE SCALE GENOMIC DNA]</scope>
    <source>
        <strain evidence="2 3">E</strain>
    </source>
</reference>
<feature type="region of interest" description="Disordered" evidence="1">
    <location>
        <begin position="95"/>
        <end position="210"/>
    </location>
</feature>
<sequence>MVLKLLVRCPEGQQFLTITERPADMTVEALAKQISRESKVVGVSLVSAPGLQKKFLNDVGEASYFVLPGYAKVQHVLSELDLVHVHAEHVYTTADARKQAAVPVTPGDSNQPKRKQPHPSHDDATVETKKAKAAAPDKTSTTNKPLEAVSKKQAATTTNPATTNPANKAVAPTTTTTSTTEQPSTKSKKKKKNKSSAASAAALAPTTEVEKVIEPAAKAGLAKKPTADVV</sequence>
<evidence type="ECO:0000256" key="1">
    <source>
        <dbReference type="SAM" id="MobiDB-lite"/>
    </source>
</evidence>
<feature type="compositionally biased region" description="Basic and acidic residues" evidence="1">
    <location>
        <begin position="119"/>
        <end position="130"/>
    </location>
</feature>